<protein>
    <submittedName>
        <fullName evidence="1">Uncharacterized protein</fullName>
    </submittedName>
</protein>
<accession>A0A9I9EIP4</accession>
<dbReference type="Gramene" id="MELO3C034292.2.1">
    <property type="protein sequence ID" value="MELO3C034292.2.1"/>
    <property type="gene ID" value="MELO3C034292.2"/>
</dbReference>
<name>A0A9I9EIP4_CUCME</name>
<evidence type="ECO:0000313" key="1">
    <source>
        <dbReference type="EnsemblPlants" id="MELO3C034292.2.1"/>
    </source>
</evidence>
<dbReference type="AlphaFoldDB" id="A0A9I9EIP4"/>
<dbReference type="EnsemblPlants" id="MELO3C034292.2.1">
    <property type="protein sequence ID" value="MELO3C034292.2.1"/>
    <property type="gene ID" value="MELO3C034292.2"/>
</dbReference>
<reference evidence="1" key="1">
    <citation type="submission" date="2023-03" db="UniProtKB">
        <authorList>
            <consortium name="EnsemblPlants"/>
        </authorList>
    </citation>
    <scope>IDENTIFICATION</scope>
</reference>
<sequence>MDIDMIRVIRRGPRNPIVLVFPPGSLQTRTLKN</sequence>
<proteinExistence type="predicted"/>
<organism evidence="1">
    <name type="scientific">Cucumis melo</name>
    <name type="common">Muskmelon</name>
    <dbReference type="NCBI Taxonomy" id="3656"/>
    <lineage>
        <taxon>Eukaryota</taxon>
        <taxon>Viridiplantae</taxon>
        <taxon>Streptophyta</taxon>
        <taxon>Embryophyta</taxon>
        <taxon>Tracheophyta</taxon>
        <taxon>Spermatophyta</taxon>
        <taxon>Magnoliopsida</taxon>
        <taxon>eudicotyledons</taxon>
        <taxon>Gunneridae</taxon>
        <taxon>Pentapetalae</taxon>
        <taxon>rosids</taxon>
        <taxon>fabids</taxon>
        <taxon>Cucurbitales</taxon>
        <taxon>Cucurbitaceae</taxon>
        <taxon>Benincaseae</taxon>
        <taxon>Cucumis</taxon>
    </lineage>
</organism>